<sequence length="123" mass="13852">MAKRSFEVCILPRDSPDVDERPWQRLRRLSEGDVRERGLPPRPSTPKHLLLVQRTMCVYRAILNLLEMLDEVSCFDPALIQGFNLLSNGAANQASDAAPREGNRDGQPLQAGNEDERLVQASR</sequence>
<accession>A0A2I0K1U3</accession>
<dbReference type="EMBL" id="PGOL01001016">
    <property type="protein sequence ID" value="PKI61676.1"/>
    <property type="molecule type" value="Genomic_DNA"/>
</dbReference>
<protein>
    <submittedName>
        <fullName evidence="2">Uncharacterized protein</fullName>
    </submittedName>
</protein>
<dbReference type="AlphaFoldDB" id="A0A2I0K1U3"/>
<name>A0A2I0K1U3_PUNGR</name>
<dbReference type="Proteomes" id="UP000233551">
    <property type="component" value="Unassembled WGS sequence"/>
</dbReference>
<organism evidence="2 3">
    <name type="scientific">Punica granatum</name>
    <name type="common">Pomegranate</name>
    <dbReference type="NCBI Taxonomy" id="22663"/>
    <lineage>
        <taxon>Eukaryota</taxon>
        <taxon>Viridiplantae</taxon>
        <taxon>Streptophyta</taxon>
        <taxon>Embryophyta</taxon>
        <taxon>Tracheophyta</taxon>
        <taxon>Spermatophyta</taxon>
        <taxon>Magnoliopsida</taxon>
        <taxon>eudicotyledons</taxon>
        <taxon>Gunneridae</taxon>
        <taxon>Pentapetalae</taxon>
        <taxon>rosids</taxon>
        <taxon>malvids</taxon>
        <taxon>Myrtales</taxon>
        <taxon>Lythraceae</taxon>
        <taxon>Punica</taxon>
    </lineage>
</organism>
<comment type="caution">
    <text evidence="2">The sequence shown here is derived from an EMBL/GenBank/DDBJ whole genome shotgun (WGS) entry which is preliminary data.</text>
</comment>
<evidence type="ECO:0000256" key="1">
    <source>
        <dbReference type="SAM" id="MobiDB-lite"/>
    </source>
</evidence>
<proteinExistence type="predicted"/>
<reference evidence="2 3" key="1">
    <citation type="submission" date="2017-11" db="EMBL/GenBank/DDBJ databases">
        <title>De-novo sequencing of pomegranate (Punica granatum L.) genome.</title>
        <authorList>
            <person name="Akparov Z."/>
            <person name="Amiraslanov A."/>
            <person name="Hajiyeva S."/>
            <person name="Abbasov M."/>
            <person name="Kaur K."/>
            <person name="Hamwieh A."/>
            <person name="Solovyev V."/>
            <person name="Salamov A."/>
            <person name="Braich B."/>
            <person name="Kosarev P."/>
            <person name="Mahmoud A."/>
            <person name="Hajiyev E."/>
            <person name="Babayeva S."/>
            <person name="Izzatullayeva V."/>
            <person name="Mammadov A."/>
            <person name="Mammadov A."/>
            <person name="Sharifova S."/>
            <person name="Ojaghi J."/>
            <person name="Eynullazada K."/>
            <person name="Bayramov B."/>
            <person name="Abdulazimova A."/>
            <person name="Shahmuradov I."/>
        </authorList>
    </citation>
    <scope>NUCLEOTIDE SEQUENCE [LARGE SCALE GENOMIC DNA]</scope>
    <source>
        <strain evidence="3">cv. AG2017</strain>
        <tissue evidence="2">Leaf</tissue>
    </source>
</reference>
<evidence type="ECO:0000313" key="3">
    <source>
        <dbReference type="Proteomes" id="UP000233551"/>
    </source>
</evidence>
<evidence type="ECO:0000313" key="2">
    <source>
        <dbReference type="EMBL" id="PKI61676.1"/>
    </source>
</evidence>
<gene>
    <name evidence="2" type="ORF">CRG98_017900</name>
</gene>
<keyword evidence="3" id="KW-1185">Reference proteome</keyword>
<feature type="region of interest" description="Disordered" evidence="1">
    <location>
        <begin position="92"/>
        <end position="123"/>
    </location>
</feature>
<feature type="compositionally biased region" description="Basic and acidic residues" evidence="1">
    <location>
        <begin position="114"/>
        <end position="123"/>
    </location>
</feature>